<dbReference type="Pfam" id="PF13472">
    <property type="entry name" value="Lipase_GDSL_2"/>
    <property type="match status" value="1"/>
</dbReference>
<dbReference type="PANTHER" id="PTHR30383:SF24">
    <property type="entry name" value="THIOESTERASE 1_PROTEASE 1_LYSOPHOSPHOLIPASE L1"/>
    <property type="match status" value="1"/>
</dbReference>
<evidence type="ECO:0000313" key="3">
    <source>
        <dbReference type="Proteomes" id="UP000676409"/>
    </source>
</evidence>
<dbReference type="InterPro" id="IPR051532">
    <property type="entry name" value="Ester_Hydrolysis_Enzymes"/>
</dbReference>
<evidence type="ECO:0000259" key="1">
    <source>
        <dbReference type="Pfam" id="PF13472"/>
    </source>
</evidence>
<dbReference type="SUPFAM" id="SSF52266">
    <property type="entry name" value="SGNH hydrolase"/>
    <property type="match status" value="1"/>
</dbReference>
<dbReference type="GO" id="GO:0004622">
    <property type="term" value="F:phosphatidylcholine lysophospholipase activity"/>
    <property type="evidence" value="ECO:0007669"/>
    <property type="project" value="TreeGrafter"/>
</dbReference>
<dbReference type="EMBL" id="CP073078">
    <property type="protein sequence ID" value="QUD86404.1"/>
    <property type="molecule type" value="Genomic_DNA"/>
</dbReference>
<protein>
    <submittedName>
        <fullName evidence="2">Arylesterase</fullName>
    </submittedName>
</protein>
<feature type="domain" description="SGNH hydrolase-type esterase" evidence="1">
    <location>
        <begin position="39"/>
        <end position="199"/>
    </location>
</feature>
<sequence length="217" mass="22120">MEFKPETRLTRREGLIGLAAALAAGSGARAAGSAPVVTILGDSITAGLGLPAADALPAQLSAALARIGSPAQVRGAAVSGDTTADALARVDFSVQGDTRLCLVALGGNDLLQGVEPRAVAANLTAIVRRLKARRIAVVLAGMRAPAGIGSAYAREFNAIYAQVAKAEAVRFYPFLLEGVAADPRLNQADSIHPNAAGVKIIAWKLAPVLARALKAGR</sequence>
<dbReference type="InterPro" id="IPR036514">
    <property type="entry name" value="SGNH_hydro_sf"/>
</dbReference>
<accession>A0A975FW73</accession>
<evidence type="ECO:0000313" key="2">
    <source>
        <dbReference type="EMBL" id="QUD86404.1"/>
    </source>
</evidence>
<dbReference type="RefSeq" id="WP_211936456.1">
    <property type="nucleotide sequence ID" value="NZ_CP073078.1"/>
</dbReference>
<dbReference type="KEGG" id="caul:KCG34_15020"/>
<reference evidence="2" key="1">
    <citation type="submission" date="2021-04" db="EMBL/GenBank/DDBJ databases">
        <title>The complete genome sequence of Caulobacter sp. S6.</title>
        <authorList>
            <person name="Tang Y."/>
            <person name="Ouyang W."/>
            <person name="Liu Q."/>
            <person name="Huang B."/>
            <person name="Guo Z."/>
            <person name="Lei P."/>
        </authorList>
    </citation>
    <scope>NUCLEOTIDE SEQUENCE</scope>
    <source>
        <strain evidence="2">S6</strain>
    </source>
</reference>
<keyword evidence="3" id="KW-1185">Reference proteome</keyword>
<gene>
    <name evidence="2" type="ORF">KCG34_15020</name>
</gene>
<dbReference type="Proteomes" id="UP000676409">
    <property type="component" value="Chromosome"/>
</dbReference>
<dbReference type="PANTHER" id="PTHR30383">
    <property type="entry name" value="THIOESTERASE 1/PROTEASE 1/LYSOPHOSPHOLIPASE L1"/>
    <property type="match status" value="1"/>
</dbReference>
<dbReference type="CDD" id="cd01822">
    <property type="entry name" value="Lysophospholipase_L1_like"/>
    <property type="match status" value="1"/>
</dbReference>
<dbReference type="AlphaFoldDB" id="A0A975FW73"/>
<organism evidence="2 3">
    <name type="scientific">Phenylobacterium montanum</name>
    <dbReference type="NCBI Taxonomy" id="2823693"/>
    <lineage>
        <taxon>Bacteria</taxon>
        <taxon>Pseudomonadati</taxon>
        <taxon>Pseudomonadota</taxon>
        <taxon>Alphaproteobacteria</taxon>
        <taxon>Caulobacterales</taxon>
        <taxon>Caulobacteraceae</taxon>
        <taxon>Phenylobacterium</taxon>
    </lineage>
</organism>
<dbReference type="InterPro" id="IPR013830">
    <property type="entry name" value="SGNH_hydro"/>
</dbReference>
<name>A0A975FW73_9CAUL</name>
<dbReference type="Gene3D" id="3.40.50.1110">
    <property type="entry name" value="SGNH hydrolase"/>
    <property type="match status" value="1"/>
</dbReference>
<proteinExistence type="predicted"/>